<sequence length="91" mass="10777">MTTMQSIGRKILTYVSPKAKEQSAYFKIARDISEAQFYLGNRFREIYLWQEVADLDMDVARIENLLYGCFFHDDEDTMTETDREFMANKQS</sequence>
<evidence type="ECO:0000313" key="2">
    <source>
        <dbReference type="Proteomes" id="UP000001422"/>
    </source>
</evidence>
<dbReference type="RefSeq" id="WP_011127226.1">
    <property type="nucleotide sequence ID" value="NC_005070.1"/>
</dbReference>
<organism evidence="1 2">
    <name type="scientific">Parasynechococcus marenigrum (strain WH8102)</name>
    <dbReference type="NCBI Taxonomy" id="84588"/>
    <lineage>
        <taxon>Bacteria</taxon>
        <taxon>Bacillati</taxon>
        <taxon>Cyanobacteriota</taxon>
        <taxon>Cyanophyceae</taxon>
        <taxon>Synechococcales</taxon>
        <taxon>Prochlorococcaceae</taxon>
        <taxon>Parasynechococcus</taxon>
        <taxon>Parasynechococcus marenigrum</taxon>
    </lineage>
</organism>
<name>Q7U9A6_PARMW</name>
<reference evidence="1 2" key="1">
    <citation type="journal article" date="2003" name="Nature">
        <title>The genome of a motile marine Synechococcus.</title>
        <authorList>
            <person name="Palenik B."/>
            <person name="Brahamsha B."/>
            <person name="Larimer F."/>
            <person name="Land M."/>
            <person name="Hauser L."/>
            <person name="Chain P."/>
            <person name="Lamerdin J."/>
            <person name="Regala W."/>
            <person name="Allen E.A."/>
            <person name="McCarren J."/>
            <person name="Paulsen I."/>
            <person name="Dufresne A."/>
            <person name="Partensky F."/>
            <person name="Webb E."/>
            <person name="Waterbury J."/>
        </authorList>
    </citation>
    <scope>NUCLEOTIDE SEQUENCE [LARGE SCALE GENOMIC DNA]</scope>
    <source>
        <strain evidence="1 2">WH8102</strain>
    </source>
</reference>
<proteinExistence type="predicted"/>
<keyword evidence="2" id="KW-1185">Reference proteome</keyword>
<gene>
    <name evidence="1" type="ordered locus">SYNW0352</name>
</gene>
<dbReference type="AlphaFoldDB" id="Q7U9A6"/>
<evidence type="ECO:0000313" key="1">
    <source>
        <dbReference type="EMBL" id="CAE06867.1"/>
    </source>
</evidence>
<dbReference type="EMBL" id="BX569689">
    <property type="protein sequence ID" value="CAE06867.1"/>
    <property type="molecule type" value="Genomic_DNA"/>
</dbReference>
<dbReference type="HOGENOM" id="CLU_171896_0_0_3"/>
<protein>
    <submittedName>
        <fullName evidence="1">Uncharacterized protein</fullName>
    </submittedName>
</protein>
<dbReference type="Proteomes" id="UP000001422">
    <property type="component" value="Chromosome"/>
</dbReference>
<accession>Q7U9A6</accession>
<dbReference type="eggNOG" id="ENOG5030RQ0">
    <property type="taxonomic scope" value="Bacteria"/>
</dbReference>
<dbReference type="KEGG" id="syw:SYNW0352"/>